<organism evidence="1 2">
    <name type="scientific">Trichonephila clavata</name>
    <name type="common">Joro spider</name>
    <name type="synonym">Nephila clavata</name>
    <dbReference type="NCBI Taxonomy" id="2740835"/>
    <lineage>
        <taxon>Eukaryota</taxon>
        <taxon>Metazoa</taxon>
        <taxon>Ecdysozoa</taxon>
        <taxon>Arthropoda</taxon>
        <taxon>Chelicerata</taxon>
        <taxon>Arachnida</taxon>
        <taxon>Araneae</taxon>
        <taxon>Araneomorphae</taxon>
        <taxon>Entelegynae</taxon>
        <taxon>Araneoidea</taxon>
        <taxon>Nephilidae</taxon>
        <taxon>Trichonephila</taxon>
    </lineage>
</organism>
<protein>
    <submittedName>
        <fullName evidence="1">Putative RNA-directed DNA polymerase from transposon X-element</fullName>
    </submittedName>
</protein>
<dbReference type="GO" id="GO:0003964">
    <property type="term" value="F:RNA-directed DNA polymerase activity"/>
    <property type="evidence" value="ECO:0007669"/>
    <property type="project" value="UniProtKB-KW"/>
</dbReference>
<sequence length="216" mass="24492">MSNTDTGILTLGSTEKTIFDAHGVNTTLDIALAKGLHSMTSTSISELTSDHNPMNFDINPLSTCSFSNWNNFQTVLSGSIPGNPANLNEEDIEQSISNFNNRIQEAIHATSTYKAIHHPVNTIPRQLRGKLNKKIDRKEWQQTKYLPLKTQVNRIQREIKSAINNYKNHIRNIQLQQANTDDNSLYKLFTRNDNKLSQIPPILGFPRPCLQHENKN</sequence>
<name>A0A8X6G8R2_TRICU</name>
<dbReference type="OrthoDB" id="412981at2759"/>
<gene>
    <name evidence="1" type="primary">RTase_188</name>
    <name evidence="1" type="ORF">TNCT_335651</name>
</gene>
<keyword evidence="1" id="KW-0695">RNA-directed DNA polymerase</keyword>
<evidence type="ECO:0000313" key="2">
    <source>
        <dbReference type="Proteomes" id="UP000887116"/>
    </source>
</evidence>
<keyword evidence="1" id="KW-0808">Transferase</keyword>
<dbReference type="Proteomes" id="UP000887116">
    <property type="component" value="Unassembled WGS sequence"/>
</dbReference>
<comment type="caution">
    <text evidence="1">The sequence shown here is derived from an EMBL/GenBank/DDBJ whole genome shotgun (WGS) entry which is preliminary data.</text>
</comment>
<evidence type="ECO:0000313" key="1">
    <source>
        <dbReference type="EMBL" id="GFQ98737.1"/>
    </source>
</evidence>
<proteinExistence type="predicted"/>
<keyword evidence="2" id="KW-1185">Reference proteome</keyword>
<accession>A0A8X6G8R2</accession>
<keyword evidence="1" id="KW-0548">Nucleotidyltransferase</keyword>
<reference evidence="1" key="1">
    <citation type="submission" date="2020-07" db="EMBL/GenBank/DDBJ databases">
        <title>Multicomponent nature underlies the extraordinary mechanical properties of spider dragline silk.</title>
        <authorList>
            <person name="Kono N."/>
            <person name="Nakamura H."/>
            <person name="Mori M."/>
            <person name="Yoshida Y."/>
            <person name="Ohtoshi R."/>
            <person name="Malay A.D."/>
            <person name="Moran D.A.P."/>
            <person name="Tomita M."/>
            <person name="Numata K."/>
            <person name="Arakawa K."/>
        </authorList>
    </citation>
    <scope>NUCLEOTIDE SEQUENCE</scope>
</reference>
<dbReference type="AlphaFoldDB" id="A0A8X6G8R2"/>
<dbReference type="EMBL" id="BMAO01015012">
    <property type="protein sequence ID" value="GFQ98737.1"/>
    <property type="molecule type" value="Genomic_DNA"/>
</dbReference>